<comment type="pathway">
    <text evidence="3">Cofactor biosynthesis; tetrahydrofolate biosynthesis; 7,8-dihydrofolate from 2-amino-4-hydroxy-6-hydroxymethyl-7,8-dihydropteridine diphosphate and 4-aminobenzoate: step 1/2.</text>
</comment>
<dbReference type="InterPro" id="IPR011005">
    <property type="entry name" value="Dihydropteroate_synth-like_sf"/>
</dbReference>
<comment type="catalytic activity">
    <reaction evidence="1">
        <text>(7,8-dihydropterin-6-yl)methyl diphosphate + 4-aminobenzoate = 7,8-dihydropteroate + diphosphate</text>
        <dbReference type="Rhea" id="RHEA:19949"/>
        <dbReference type="ChEBI" id="CHEBI:17836"/>
        <dbReference type="ChEBI" id="CHEBI:17839"/>
        <dbReference type="ChEBI" id="CHEBI:33019"/>
        <dbReference type="ChEBI" id="CHEBI:72950"/>
        <dbReference type="EC" id="2.5.1.15"/>
    </reaction>
</comment>
<keyword evidence="7" id="KW-0460">Magnesium</keyword>
<dbReference type="EC" id="2.5.1.15" evidence="4"/>
<evidence type="ECO:0000256" key="3">
    <source>
        <dbReference type="ARBA" id="ARBA00004763"/>
    </source>
</evidence>
<keyword evidence="11" id="KW-1185">Reference proteome</keyword>
<dbReference type="SUPFAM" id="SSF51717">
    <property type="entry name" value="Dihydropteroate synthetase-like"/>
    <property type="match status" value="1"/>
</dbReference>
<dbReference type="GO" id="GO:0004156">
    <property type="term" value="F:dihydropteroate synthase activity"/>
    <property type="evidence" value="ECO:0007669"/>
    <property type="project" value="UniProtKB-EC"/>
</dbReference>
<evidence type="ECO:0000256" key="6">
    <source>
        <dbReference type="ARBA" id="ARBA00022723"/>
    </source>
</evidence>
<comment type="cofactor">
    <cofactor evidence="2">
        <name>Mg(2+)</name>
        <dbReference type="ChEBI" id="CHEBI:18420"/>
    </cofactor>
</comment>
<name>A0A8X8IGJ1_9BACT</name>
<evidence type="ECO:0000256" key="1">
    <source>
        <dbReference type="ARBA" id="ARBA00000012"/>
    </source>
</evidence>
<evidence type="ECO:0000313" key="10">
    <source>
        <dbReference type="EMBL" id="SDX32639.1"/>
    </source>
</evidence>
<dbReference type="PANTHER" id="PTHR20941">
    <property type="entry name" value="FOLATE SYNTHESIS PROTEINS"/>
    <property type="match status" value="1"/>
</dbReference>
<dbReference type="GO" id="GO:0046654">
    <property type="term" value="P:tetrahydrofolate biosynthetic process"/>
    <property type="evidence" value="ECO:0007669"/>
    <property type="project" value="TreeGrafter"/>
</dbReference>
<feature type="domain" description="Pterin-binding" evidence="9">
    <location>
        <begin position="16"/>
        <end position="268"/>
    </location>
</feature>
<dbReference type="InterPro" id="IPR045031">
    <property type="entry name" value="DHP_synth-like"/>
</dbReference>
<evidence type="ECO:0000259" key="9">
    <source>
        <dbReference type="PROSITE" id="PS50972"/>
    </source>
</evidence>
<dbReference type="InterPro" id="IPR006390">
    <property type="entry name" value="DHP_synth_dom"/>
</dbReference>
<dbReference type="CDD" id="cd00739">
    <property type="entry name" value="DHPS"/>
    <property type="match status" value="1"/>
</dbReference>
<dbReference type="EMBL" id="FNNO01000013">
    <property type="protein sequence ID" value="SDX32639.1"/>
    <property type="molecule type" value="Genomic_DNA"/>
</dbReference>
<accession>A0A8X8IGJ1</accession>
<gene>
    <name evidence="10" type="ORF">SAMN05444410_11371</name>
</gene>
<dbReference type="Pfam" id="PF00809">
    <property type="entry name" value="Pterin_bind"/>
    <property type="match status" value="1"/>
</dbReference>
<dbReference type="GO" id="GO:0046656">
    <property type="term" value="P:folic acid biosynthetic process"/>
    <property type="evidence" value="ECO:0007669"/>
    <property type="project" value="UniProtKB-KW"/>
</dbReference>
<dbReference type="PROSITE" id="PS00793">
    <property type="entry name" value="DHPS_2"/>
    <property type="match status" value="1"/>
</dbReference>
<keyword evidence="8" id="KW-0289">Folate biosynthesis</keyword>
<dbReference type="AlphaFoldDB" id="A0A8X8IGJ1"/>
<keyword evidence="6" id="KW-0479">Metal-binding</keyword>
<dbReference type="GO" id="GO:0046872">
    <property type="term" value="F:metal ion binding"/>
    <property type="evidence" value="ECO:0007669"/>
    <property type="project" value="UniProtKB-KW"/>
</dbReference>
<dbReference type="PROSITE" id="PS50972">
    <property type="entry name" value="PTERIN_BINDING"/>
    <property type="match status" value="1"/>
</dbReference>
<evidence type="ECO:0000256" key="2">
    <source>
        <dbReference type="ARBA" id="ARBA00001946"/>
    </source>
</evidence>
<protein>
    <recommendedName>
        <fullName evidence="4">dihydropteroate synthase</fullName>
        <ecNumber evidence="4">2.5.1.15</ecNumber>
    </recommendedName>
</protein>
<sequence>MFTLNCKGRLLALDKPVVMGIINSTPDSFYSGSRQQTIDGALKQAALMLEEGAAILDIGGQSTRPGGEQLGAAAELQRVAPVIEAIAKAFPQAYISIDTYYAEVAQGAIEAGACMVNDISGGSFDTGMLQTIAALKVPYVCMHLEGTPQTMHQKADYPSLMQYLLDHFIQRIAACRDAGITDVIIDPGFGFSKTTAQNFQLVKELGLLKMLQCPLLLGVSRKSTIYRTLGITPEESLNGTTVLNTMGLLNGANILRVHDVKEAVQALQLVTQ</sequence>
<evidence type="ECO:0000256" key="8">
    <source>
        <dbReference type="ARBA" id="ARBA00022909"/>
    </source>
</evidence>
<dbReference type="InterPro" id="IPR000489">
    <property type="entry name" value="Pterin-binding_dom"/>
</dbReference>
<keyword evidence="5" id="KW-0808">Transferase</keyword>
<dbReference type="Gene3D" id="3.20.20.20">
    <property type="entry name" value="Dihydropteroate synthase-like"/>
    <property type="match status" value="1"/>
</dbReference>
<dbReference type="PANTHER" id="PTHR20941:SF1">
    <property type="entry name" value="FOLIC ACID SYNTHESIS PROTEIN FOL1"/>
    <property type="match status" value="1"/>
</dbReference>
<dbReference type="RefSeq" id="WP_092725445.1">
    <property type="nucleotide sequence ID" value="NZ_FNNO01000013.1"/>
</dbReference>
<evidence type="ECO:0000313" key="11">
    <source>
        <dbReference type="Proteomes" id="UP000198711"/>
    </source>
</evidence>
<dbReference type="NCBIfam" id="TIGR01496">
    <property type="entry name" value="DHPS"/>
    <property type="match status" value="1"/>
</dbReference>
<evidence type="ECO:0000256" key="4">
    <source>
        <dbReference type="ARBA" id="ARBA00012458"/>
    </source>
</evidence>
<comment type="caution">
    <text evidence="10">The sequence shown here is derived from an EMBL/GenBank/DDBJ whole genome shotgun (WGS) entry which is preliminary data.</text>
</comment>
<dbReference type="Proteomes" id="UP000198711">
    <property type="component" value="Unassembled WGS sequence"/>
</dbReference>
<dbReference type="GO" id="GO:0005829">
    <property type="term" value="C:cytosol"/>
    <property type="evidence" value="ECO:0007669"/>
    <property type="project" value="TreeGrafter"/>
</dbReference>
<evidence type="ECO:0000256" key="7">
    <source>
        <dbReference type="ARBA" id="ARBA00022842"/>
    </source>
</evidence>
<reference evidence="10 11" key="1">
    <citation type="submission" date="2016-10" db="EMBL/GenBank/DDBJ databases">
        <authorList>
            <person name="Varghese N."/>
            <person name="Submissions S."/>
        </authorList>
    </citation>
    <scope>NUCLEOTIDE SEQUENCE [LARGE SCALE GENOMIC DNA]</scope>
    <source>
        <strain evidence="10 11">DSM 25353</strain>
    </source>
</reference>
<proteinExistence type="predicted"/>
<organism evidence="10 11">
    <name type="scientific">Hydrobacter penzbergensis</name>
    <dbReference type="NCBI Taxonomy" id="1235997"/>
    <lineage>
        <taxon>Bacteria</taxon>
        <taxon>Pseudomonadati</taxon>
        <taxon>Bacteroidota</taxon>
        <taxon>Chitinophagia</taxon>
        <taxon>Chitinophagales</taxon>
        <taxon>Chitinophagaceae</taxon>
        <taxon>Hydrobacter</taxon>
    </lineage>
</organism>
<evidence type="ECO:0000256" key="5">
    <source>
        <dbReference type="ARBA" id="ARBA00022679"/>
    </source>
</evidence>